<dbReference type="AlphaFoldDB" id="A0A2M4B2L0"/>
<sequence>MYSLRLILIIGKFILIHNITKCLNHNRGNTTTTTMVIVGSVHRLLINSNFGTFSGTTFPCSHPRLGPKFRSKSCSIEWVLLSYRIAYTLF</sequence>
<feature type="signal peptide" evidence="1">
    <location>
        <begin position="1"/>
        <end position="22"/>
    </location>
</feature>
<feature type="chain" id="PRO_5014675966" evidence="1">
    <location>
        <begin position="23"/>
        <end position="90"/>
    </location>
</feature>
<evidence type="ECO:0000313" key="2">
    <source>
        <dbReference type="EMBL" id="MBW47293.1"/>
    </source>
</evidence>
<name>A0A2M4B2L0_9DIPT</name>
<protein>
    <submittedName>
        <fullName evidence="2">Putative secreted protein</fullName>
    </submittedName>
</protein>
<dbReference type="EMBL" id="GGFK01013972">
    <property type="protein sequence ID" value="MBW47293.1"/>
    <property type="molecule type" value="Transcribed_RNA"/>
</dbReference>
<organism evidence="2">
    <name type="scientific">Anopheles triannulatus</name>
    <dbReference type="NCBI Taxonomy" id="58253"/>
    <lineage>
        <taxon>Eukaryota</taxon>
        <taxon>Metazoa</taxon>
        <taxon>Ecdysozoa</taxon>
        <taxon>Arthropoda</taxon>
        <taxon>Hexapoda</taxon>
        <taxon>Insecta</taxon>
        <taxon>Pterygota</taxon>
        <taxon>Neoptera</taxon>
        <taxon>Endopterygota</taxon>
        <taxon>Diptera</taxon>
        <taxon>Nematocera</taxon>
        <taxon>Culicoidea</taxon>
        <taxon>Culicidae</taxon>
        <taxon>Anophelinae</taxon>
        <taxon>Anopheles</taxon>
    </lineage>
</organism>
<keyword evidence="1" id="KW-0732">Signal</keyword>
<proteinExistence type="predicted"/>
<reference evidence="2" key="1">
    <citation type="submission" date="2018-01" db="EMBL/GenBank/DDBJ databases">
        <title>An insight into the sialome of Amazonian anophelines.</title>
        <authorList>
            <person name="Ribeiro J.M."/>
            <person name="Scarpassa V."/>
            <person name="Calvo E."/>
        </authorList>
    </citation>
    <scope>NUCLEOTIDE SEQUENCE</scope>
    <source>
        <tissue evidence="2">Salivary glands</tissue>
    </source>
</reference>
<evidence type="ECO:0000256" key="1">
    <source>
        <dbReference type="SAM" id="SignalP"/>
    </source>
</evidence>
<accession>A0A2M4B2L0</accession>